<evidence type="ECO:0000313" key="1">
    <source>
        <dbReference type="EMBL" id="MPC64360.1"/>
    </source>
</evidence>
<proteinExistence type="predicted"/>
<sequence length="48" mass="4955">MIGDNNTSISVSTVSYGRKARTSSCCRGTITSSAPILCIIAGSCQDDI</sequence>
<gene>
    <name evidence="1" type="ORF">E2C01_058474</name>
</gene>
<keyword evidence="2" id="KW-1185">Reference proteome</keyword>
<comment type="caution">
    <text evidence="1">The sequence shown here is derived from an EMBL/GenBank/DDBJ whole genome shotgun (WGS) entry which is preliminary data.</text>
</comment>
<organism evidence="1 2">
    <name type="scientific">Portunus trituberculatus</name>
    <name type="common">Swimming crab</name>
    <name type="synonym">Neptunus trituberculatus</name>
    <dbReference type="NCBI Taxonomy" id="210409"/>
    <lineage>
        <taxon>Eukaryota</taxon>
        <taxon>Metazoa</taxon>
        <taxon>Ecdysozoa</taxon>
        <taxon>Arthropoda</taxon>
        <taxon>Crustacea</taxon>
        <taxon>Multicrustacea</taxon>
        <taxon>Malacostraca</taxon>
        <taxon>Eumalacostraca</taxon>
        <taxon>Eucarida</taxon>
        <taxon>Decapoda</taxon>
        <taxon>Pleocyemata</taxon>
        <taxon>Brachyura</taxon>
        <taxon>Eubrachyura</taxon>
        <taxon>Portunoidea</taxon>
        <taxon>Portunidae</taxon>
        <taxon>Portuninae</taxon>
        <taxon>Portunus</taxon>
    </lineage>
</organism>
<dbReference type="AlphaFoldDB" id="A0A5B7GWJ5"/>
<evidence type="ECO:0000313" key="2">
    <source>
        <dbReference type="Proteomes" id="UP000324222"/>
    </source>
</evidence>
<protein>
    <submittedName>
        <fullName evidence="1">Uncharacterized protein</fullName>
    </submittedName>
</protein>
<accession>A0A5B7GWJ5</accession>
<dbReference type="Proteomes" id="UP000324222">
    <property type="component" value="Unassembled WGS sequence"/>
</dbReference>
<dbReference type="EMBL" id="VSRR010021978">
    <property type="protein sequence ID" value="MPC64360.1"/>
    <property type="molecule type" value="Genomic_DNA"/>
</dbReference>
<reference evidence="1 2" key="1">
    <citation type="submission" date="2019-05" db="EMBL/GenBank/DDBJ databases">
        <title>Another draft genome of Portunus trituberculatus and its Hox gene families provides insights of decapod evolution.</title>
        <authorList>
            <person name="Jeong J.-H."/>
            <person name="Song I."/>
            <person name="Kim S."/>
            <person name="Choi T."/>
            <person name="Kim D."/>
            <person name="Ryu S."/>
            <person name="Kim W."/>
        </authorList>
    </citation>
    <scope>NUCLEOTIDE SEQUENCE [LARGE SCALE GENOMIC DNA]</scope>
    <source>
        <tissue evidence="1">Muscle</tissue>
    </source>
</reference>
<name>A0A5B7GWJ5_PORTR</name>